<proteinExistence type="predicted"/>
<reference evidence="1 2" key="1">
    <citation type="submission" date="2024-06" db="EMBL/GenBank/DDBJ databases">
        <title>The Natural Products Discovery Center: Release of the First 8490 Sequenced Strains for Exploring Actinobacteria Biosynthetic Diversity.</title>
        <authorList>
            <person name="Kalkreuter E."/>
            <person name="Kautsar S.A."/>
            <person name="Yang D."/>
            <person name="Bader C.D."/>
            <person name="Teijaro C.N."/>
            <person name="Fluegel L."/>
            <person name="Davis C.M."/>
            <person name="Simpson J.R."/>
            <person name="Lauterbach L."/>
            <person name="Steele A.D."/>
            <person name="Gui C."/>
            <person name="Meng S."/>
            <person name="Li G."/>
            <person name="Viehrig K."/>
            <person name="Ye F."/>
            <person name="Su P."/>
            <person name="Kiefer A.F."/>
            <person name="Nichols A."/>
            <person name="Cepeda A.J."/>
            <person name="Yan W."/>
            <person name="Fan B."/>
            <person name="Jiang Y."/>
            <person name="Adhikari A."/>
            <person name="Zheng C.-J."/>
            <person name="Schuster L."/>
            <person name="Cowan T.M."/>
            <person name="Smanski M.J."/>
            <person name="Chevrette M.G."/>
            <person name="De Carvalho L.P.S."/>
            <person name="Shen B."/>
        </authorList>
    </citation>
    <scope>NUCLEOTIDE SEQUENCE [LARGE SCALE GENOMIC DNA]</scope>
    <source>
        <strain evidence="1 2">NPDC001694</strain>
    </source>
</reference>
<evidence type="ECO:0000313" key="2">
    <source>
        <dbReference type="Proteomes" id="UP001490365"/>
    </source>
</evidence>
<dbReference type="Pfam" id="PF14085">
    <property type="entry name" value="DUF4265"/>
    <property type="match status" value="1"/>
</dbReference>
<dbReference type="EMBL" id="JBEOZM010000010">
    <property type="protein sequence ID" value="MER6270345.1"/>
    <property type="molecule type" value="Genomic_DNA"/>
</dbReference>
<keyword evidence="2" id="KW-1185">Reference proteome</keyword>
<gene>
    <name evidence="1" type="ORF">ABT211_24060</name>
</gene>
<name>A0ABV1TJY7_9ACTN</name>
<comment type="caution">
    <text evidence="1">The sequence shown here is derived from an EMBL/GenBank/DDBJ whole genome shotgun (WGS) entry which is preliminary data.</text>
</comment>
<dbReference type="RefSeq" id="WP_351958791.1">
    <property type="nucleotide sequence ID" value="NZ_JBEOZM010000010.1"/>
</dbReference>
<organism evidence="1 2">
    <name type="scientific">Streptomyces sp. 900105755</name>
    <dbReference type="NCBI Taxonomy" id="3154389"/>
    <lineage>
        <taxon>Bacteria</taxon>
        <taxon>Bacillati</taxon>
        <taxon>Actinomycetota</taxon>
        <taxon>Actinomycetes</taxon>
        <taxon>Kitasatosporales</taxon>
        <taxon>Streptomycetaceae</taxon>
        <taxon>Streptomyces</taxon>
    </lineage>
</organism>
<accession>A0ABV1TJY7</accession>
<protein>
    <submittedName>
        <fullName evidence="1">DUF4265 domain-containing protein</fullName>
    </submittedName>
</protein>
<evidence type="ECO:0000313" key="1">
    <source>
        <dbReference type="EMBL" id="MER6270345.1"/>
    </source>
</evidence>
<sequence>MQVAIDGITYVSHEDPAWRGETHYMAMVDLTPFDLPGMLEQLWLREVNGEGVYEICCIPFYAYGVALGDVIEKGGSGSVDRVIEKSGRRVLRVLFSEPRPADDSRLALRRAVDSAGLLSEWNGDRHVAIDVPDESAMQPVYDSVRNEIERMTAFWEWGDSRVYSSK</sequence>
<dbReference type="Proteomes" id="UP001490365">
    <property type="component" value="Unassembled WGS sequence"/>
</dbReference>
<dbReference type="InterPro" id="IPR025361">
    <property type="entry name" value="DUF4265"/>
</dbReference>